<evidence type="ECO:0000313" key="1">
    <source>
        <dbReference type="EMBL" id="AWN47633.1"/>
    </source>
</evidence>
<dbReference type="KEGG" id="mtea:DK419_16025"/>
<organism evidence="1 2">
    <name type="scientific">Methylobacterium terrae</name>
    <dbReference type="NCBI Taxonomy" id="2202827"/>
    <lineage>
        <taxon>Bacteria</taxon>
        <taxon>Pseudomonadati</taxon>
        <taxon>Pseudomonadota</taxon>
        <taxon>Alphaproteobacteria</taxon>
        <taxon>Hyphomicrobiales</taxon>
        <taxon>Methylobacteriaceae</taxon>
        <taxon>Methylobacterium</taxon>
    </lineage>
</organism>
<dbReference type="EMBL" id="CP029553">
    <property type="protein sequence ID" value="AWN47633.1"/>
    <property type="molecule type" value="Genomic_DNA"/>
</dbReference>
<sequence>MSGISLDVLNRLEEETSELLALADLVLMWWMSFTGPEPSTLPLCPRDRRKLDFALGEIYERARRISALLDPR</sequence>
<name>A0A2U8WNI2_9HYPH</name>
<gene>
    <name evidence="1" type="ORF">DK419_16025</name>
</gene>
<evidence type="ECO:0000313" key="2">
    <source>
        <dbReference type="Proteomes" id="UP000245444"/>
    </source>
</evidence>
<dbReference type="Proteomes" id="UP000245444">
    <property type="component" value="Chromosome"/>
</dbReference>
<keyword evidence="2" id="KW-1185">Reference proteome</keyword>
<proteinExistence type="predicted"/>
<protein>
    <submittedName>
        <fullName evidence="1">Uncharacterized protein</fullName>
    </submittedName>
</protein>
<accession>A0A2U8WNI2</accession>
<reference evidence="1 2" key="1">
    <citation type="submission" date="2018-05" db="EMBL/GenBank/DDBJ databases">
        <title>Complete Genome Sequence of Methylobacterium sp. 17Sr1-28.</title>
        <authorList>
            <person name="Srinivasan S."/>
        </authorList>
    </citation>
    <scope>NUCLEOTIDE SEQUENCE [LARGE SCALE GENOMIC DNA]</scope>
    <source>
        <strain evidence="1 2">17Sr1-28</strain>
    </source>
</reference>
<dbReference type="AlphaFoldDB" id="A0A2U8WNI2"/>